<accession>A0A8J7WP55</accession>
<reference evidence="2" key="1">
    <citation type="submission" date="2021-04" db="EMBL/GenBank/DDBJ databases">
        <title>Genome based classification of Actinospica acidithermotolerans sp. nov., an actinobacterium isolated from an Indonesian hot spring.</title>
        <authorList>
            <person name="Kusuma A.B."/>
            <person name="Putra K.E."/>
            <person name="Nafisah S."/>
            <person name="Loh J."/>
            <person name="Nouioui I."/>
            <person name="Goodfellow M."/>
        </authorList>
    </citation>
    <scope>NUCLEOTIDE SEQUENCE</scope>
    <source>
        <strain evidence="2">DSM 45618</strain>
    </source>
</reference>
<keyword evidence="3" id="KW-1185">Reference proteome</keyword>
<dbReference type="RefSeq" id="WP_211467141.1">
    <property type="nucleotide sequence ID" value="NZ_JAGSXH010000027.1"/>
</dbReference>
<sequence length="730" mass="79368">MAPWTAGLACGALIFEGHFFMSLDAFENESLPPLLRRPDEVPEPVPVTQLRGFRKTLLDNPMNSLDEDAANVVTGGAVSPALLRKLVEATGDTAEAGLLMAKPVVGGTLYAIPPHRRFTDLDVLPDFLNQRWVHKLHTAMDDKHANNAPIVYNTFTDEETGQPRALFVVRVADRQALADAITESMRQTYDAQGQKNDYTDSVLQHGIKEPLTLFLVRVKYDDGVEETYTVAGDGNSRLVSMWLARTGGNIDEAAAACVAAVIGPVDRSGPRRPADQRSARSKVTEMVARVRRGLAEKILTEATRREGHTLTFPAIVVVGAMGEDGSALPDLVAARDDLVANLHVHVTPWDEGAQNTQGMQRVYRHALREHLVDDDTYKVLLGEVGPAAMHKLLGLPPHRLWSAALHQQCALAGQADRMNRLIKQEFGMGKADRQRVSERIAPMALSAYRSSASIDQFVRALGNGGTITDTVWKRDWKLTHGADALKVLDDILERALRGEANAVAELTVLGGTAAILSGFITRDRGSKLAAARELRTAPLRHTPNALLAVLASTQGGRRMLHSIAYAHVAADPSIVPKQFHTVVREIDGVVVQDGAPVVDKAGAMVSIDYEWDLVYAASPVEAEASIAELKKKLDGKGGSGSTSETEDARQRRILENAIKAASKAAFTLAKMTQTHPRGRDVFGLTTSVDALRQQLNSITETLIKFGPVADVMPDPEGEDEYEDEYEDGDE</sequence>
<evidence type="ECO:0000256" key="1">
    <source>
        <dbReference type="SAM" id="MobiDB-lite"/>
    </source>
</evidence>
<evidence type="ECO:0000313" key="2">
    <source>
        <dbReference type="EMBL" id="MBS2963434.1"/>
    </source>
</evidence>
<gene>
    <name evidence="2" type="ORF">KGA66_10280</name>
</gene>
<dbReference type="AlphaFoldDB" id="A0A8J7WP55"/>
<dbReference type="EMBL" id="JAGSXH010000027">
    <property type="protein sequence ID" value="MBS2963434.1"/>
    <property type="molecule type" value="Genomic_DNA"/>
</dbReference>
<dbReference type="Proteomes" id="UP000677913">
    <property type="component" value="Unassembled WGS sequence"/>
</dbReference>
<proteinExistence type="predicted"/>
<feature type="region of interest" description="Disordered" evidence="1">
    <location>
        <begin position="708"/>
        <end position="730"/>
    </location>
</feature>
<name>A0A8J7WP55_9ACTN</name>
<evidence type="ECO:0000313" key="3">
    <source>
        <dbReference type="Proteomes" id="UP000677913"/>
    </source>
</evidence>
<feature type="compositionally biased region" description="Acidic residues" evidence="1">
    <location>
        <begin position="713"/>
        <end position="730"/>
    </location>
</feature>
<comment type="caution">
    <text evidence="2">The sequence shown here is derived from an EMBL/GenBank/DDBJ whole genome shotgun (WGS) entry which is preliminary data.</text>
</comment>
<organism evidence="2 3">
    <name type="scientific">Actinocrinis puniceicyclus</name>
    <dbReference type="NCBI Taxonomy" id="977794"/>
    <lineage>
        <taxon>Bacteria</taxon>
        <taxon>Bacillati</taxon>
        <taxon>Actinomycetota</taxon>
        <taxon>Actinomycetes</taxon>
        <taxon>Catenulisporales</taxon>
        <taxon>Actinospicaceae</taxon>
        <taxon>Actinocrinis</taxon>
    </lineage>
</organism>
<protein>
    <submittedName>
        <fullName evidence="2">Uncharacterized protein</fullName>
    </submittedName>
</protein>